<organism evidence="2 3">
    <name type="scientific">Pantoea stewartii</name>
    <dbReference type="NCBI Taxonomy" id="66269"/>
    <lineage>
        <taxon>Bacteria</taxon>
        <taxon>Pseudomonadati</taxon>
        <taxon>Pseudomonadota</taxon>
        <taxon>Gammaproteobacteria</taxon>
        <taxon>Enterobacterales</taxon>
        <taxon>Erwiniaceae</taxon>
        <taxon>Pantoea</taxon>
    </lineage>
</organism>
<protein>
    <recommendedName>
        <fullName evidence="4">Secreted protein</fullName>
    </recommendedName>
</protein>
<evidence type="ECO:0000313" key="3">
    <source>
        <dbReference type="Proteomes" id="UP000072520"/>
    </source>
</evidence>
<evidence type="ECO:0000313" key="2">
    <source>
        <dbReference type="EMBL" id="KTT00957.1"/>
    </source>
</evidence>
<feature type="signal peptide" evidence="1">
    <location>
        <begin position="1"/>
        <end position="21"/>
    </location>
</feature>
<name>A0AB34VK87_9GAMM</name>
<comment type="caution">
    <text evidence="2">The sequence shown here is derived from an EMBL/GenBank/DDBJ whole genome shotgun (WGS) entry which is preliminary data.</text>
</comment>
<dbReference type="AlphaFoldDB" id="A0AB34VK87"/>
<reference evidence="2 3" key="1">
    <citation type="journal article" date="2016" name="Front. Microbiol.">
        <title>Genomic Resource of Rice Seed Associated Bacteria.</title>
        <authorList>
            <person name="Midha S."/>
            <person name="Bansal K."/>
            <person name="Sharma S."/>
            <person name="Kumar N."/>
            <person name="Patil P.P."/>
            <person name="Chaudhry V."/>
            <person name="Patil P.B."/>
        </authorList>
    </citation>
    <scope>NUCLEOTIDE SEQUENCE [LARGE SCALE GENOMIC DNA]</scope>
    <source>
        <strain evidence="2 3">RSA13</strain>
    </source>
</reference>
<dbReference type="Proteomes" id="UP000072520">
    <property type="component" value="Unassembled WGS sequence"/>
</dbReference>
<dbReference type="EMBL" id="LDSI01000002">
    <property type="protein sequence ID" value="KTT00957.1"/>
    <property type="molecule type" value="Genomic_DNA"/>
</dbReference>
<evidence type="ECO:0008006" key="4">
    <source>
        <dbReference type="Google" id="ProtNLM"/>
    </source>
</evidence>
<keyword evidence="1" id="KW-0732">Signal</keyword>
<accession>A0AB34VK87</accession>
<sequence length="240" mass="26679">MPMNVKAIALCVALLPLHALASVCADMDGFTAPVDQSVPGEAYFLKPKGICLNGQDVSSKFKQYPDDVITGAFSMHNGDGNHFFASVYSEKNNHARIYFLNYAAGRATAVVIFQNQPGKFAKEPKKSMVNLTINFYDDKTSTLYFSTDAWAQARALHVLTWSDPVNIGAPKESFLHDGTFQGVYKGMPVVSTIRHDDKGAYFPAYLLRSDGTEFCAVDTRRQIWQLSPKCLEPGDDYRER</sequence>
<gene>
    <name evidence="2" type="ORF">RSA13_00600</name>
</gene>
<evidence type="ECO:0000256" key="1">
    <source>
        <dbReference type="SAM" id="SignalP"/>
    </source>
</evidence>
<feature type="chain" id="PRO_5044207313" description="Secreted protein" evidence="1">
    <location>
        <begin position="22"/>
        <end position="240"/>
    </location>
</feature>
<proteinExistence type="predicted"/>